<reference evidence="1 2" key="1">
    <citation type="journal article" date="2022" name="Mar. Drugs">
        <title>Bioassay-Guided Fractionation Leads to the Detection of Cholic Acid Generated by the Rare Thalassomonas sp.</title>
        <authorList>
            <person name="Pheiffer F."/>
            <person name="Schneider Y.K."/>
            <person name="Hansen E.H."/>
            <person name="Andersen J.H."/>
            <person name="Isaksson J."/>
            <person name="Busche T."/>
            <person name="R C."/>
            <person name="Kalinowski J."/>
            <person name="Zyl L.V."/>
            <person name="Trindade M."/>
        </authorList>
    </citation>
    <scope>NUCLEOTIDE SEQUENCE [LARGE SCALE GENOMIC DNA]</scope>
    <source>
        <strain evidence="1 2">A5K-61T</strain>
    </source>
</reference>
<dbReference type="RefSeq" id="WP_274049509.1">
    <property type="nucleotide sequence ID" value="NZ_CP059693.1"/>
</dbReference>
<name>A0ABY7V7I2_9GAMM</name>
<organism evidence="1 2">
    <name type="scientific">Thalassomonas haliotis</name>
    <dbReference type="NCBI Taxonomy" id="485448"/>
    <lineage>
        <taxon>Bacteria</taxon>
        <taxon>Pseudomonadati</taxon>
        <taxon>Pseudomonadota</taxon>
        <taxon>Gammaproteobacteria</taxon>
        <taxon>Alteromonadales</taxon>
        <taxon>Colwelliaceae</taxon>
        <taxon>Thalassomonas</taxon>
    </lineage>
</organism>
<proteinExistence type="predicted"/>
<evidence type="ECO:0000313" key="2">
    <source>
        <dbReference type="Proteomes" id="UP001215231"/>
    </source>
</evidence>
<dbReference type="EMBL" id="CP059693">
    <property type="protein sequence ID" value="WDE09556.1"/>
    <property type="molecule type" value="Genomic_DNA"/>
</dbReference>
<dbReference type="Proteomes" id="UP001215231">
    <property type="component" value="Chromosome"/>
</dbReference>
<accession>A0ABY7V7I2</accession>
<sequence>MNISHTSDNEHQHNDECEDTKAFLNKMSAKDSVNCGNSAIAKVLELLDDTTPNYVLGYN</sequence>
<gene>
    <name evidence="1" type="ORF">H3N35_14545</name>
</gene>
<protein>
    <submittedName>
        <fullName evidence="1">Uncharacterized protein</fullName>
    </submittedName>
</protein>
<evidence type="ECO:0000313" key="1">
    <source>
        <dbReference type="EMBL" id="WDE09556.1"/>
    </source>
</evidence>
<keyword evidence="2" id="KW-1185">Reference proteome</keyword>